<name>A0A9P1IVF2_9PELO</name>
<gene>
    <name evidence="1" type="ORF">CAMP_LOCUS14527</name>
</gene>
<reference evidence="1" key="1">
    <citation type="submission" date="2022-11" db="EMBL/GenBank/DDBJ databases">
        <authorList>
            <person name="Kikuchi T."/>
        </authorList>
    </citation>
    <scope>NUCLEOTIDE SEQUENCE</scope>
    <source>
        <strain evidence="1">PS1010</strain>
    </source>
</reference>
<dbReference type="EMBL" id="CANHGI010000005">
    <property type="protein sequence ID" value="CAI5451890.1"/>
    <property type="molecule type" value="Genomic_DNA"/>
</dbReference>
<sequence length="103" mass="12233">MNGLCKVVRRGEVYECHFTLTERGTLEIDTIGFESWVFNIHTVPRSRWQVVTLEEGGGMIIEIPFRNDLIAMFFEEIYQAMLFLERVNSILILSHRYNIHRRE</sequence>
<keyword evidence="2" id="KW-1185">Reference proteome</keyword>
<evidence type="ECO:0000313" key="2">
    <source>
        <dbReference type="Proteomes" id="UP001152747"/>
    </source>
</evidence>
<dbReference type="Proteomes" id="UP001152747">
    <property type="component" value="Unassembled WGS sequence"/>
</dbReference>
<organism evidence="1 2">
    <name type="scientific">Caenorhabditis angaria</name>
    <dbReference type="NCBI Taxonomy" id="860376"/>
    <lineage>
        <taxon>Eukaryota</taxon>
        <taxon>Metazoa</taxon>
        <taxon>Ecdysozoa</taxon>
        <taxon>Nematoda</taxon>
        <taxon>Chromadorea</taxon>
        <taxon>Rhabditida</taxon>
        <taxon>Rhabditina</taxon>
        <taxon>Rhabditomorpha</taxon>
        <taxon>Rhabditoidea</taxon>
        <taxon>Rhabditidae</taxon>
        <taxon>Peloderinae</taxon>
        <taxon>Caenorhabditis</taxon>
    </lineage>
</organism>
<comment type="caution">
    <text evidence="1">The sequence shown here is derived from an EMBL/GenBank/DDBJ whole genome shotgun (WGS) entry which is preliminary data.</text>
</comment>
<accession>A0A9P1IVF2</accession>
<evidence type="ECO:0000313" key="1">
    <source>
        <dbReference type="EMBL" id="CAI5451890.1"/>
    </source>
</evidence>
<dbReference type="AlphaFoldDB" id="A0A9P1IVF2"/>
<proteinExistence type="predicted"/>
<protein>
    <submittedName>
        <fullName evidence="1">Uncharacterized protein</fullName>
    </submittedName>
</protein>